<reference evidence="1 2" key="1">
    <citation type="submission" date="2014-10" db="EMBL/GenBank/DDBJ databases">
        <title>Genome sequencing of Vitellibacter vladivostokensis KMM 3516.</title>
        <authorList>
            <person name="Thevarajoo S."/>
            <person name="Selvaratnam C."/>
            <person name="Goh K.M."/>
            <person name="Chong C.S."/>
        </authorList>
    </citation>
    <scope>NUCLEOTIDE SEQUENCE [LARGE SCALE GENOMIC DNA]</scope>
    <source>
        <strain evidence="1 2">KMM 3516</strain>
    </source>
</reference>
<evidence type="ECO:0000313" key="2">
    <source>
        <dbReference type="Proteomes" id="UP000033497"/>
    </source>
</evidence>
<organism evidence="1 2">
    <name type="scientific">Aequorivita vladivostokensis</name>
    <dbReference type="NCBI Taxonomy" id="171194"/>
    <lineage>
        <taxon>Bacteria</taxon>
        <taxon>Pseudomonadati</taxon>
        <taxon>Bacteroidota</taxon>
        <taxon>Flavobacteriia</taxon>
        <taxon>Flavobacteriales</taxon>
        <taxon>Flavobacteriaceae</taxon>
        <taxon>Aequorivita</taxon>
    </lineage>
</organism>
<comment type="caution">
    <text evidence="1">The sequence shown here is derived from an EMBL/GenBank/DDBJ whole genome shotgun (WGS) entry which is preliminary data.</text>
</comment>
<dbReference type="RefSeq" id="WP_045081779.1">
    <property type="nucleotide sequence ID" value="NZ_JSVU01000017.1"/>
</dbReference>
<protein>
    <submittedName>
        <fullName evidence="1">Uncharacterized protein</fullName>
    </submittedName>
</protein>
<dbReference type="EMBL" id="JSVU01000017">
    <property type="protein sequence ID" value="KJJ37287.1"/>
    <property type="molecule type" value="Genomic_DNA"/>
</dbReference>
<sequence length="59" mass="7149">MTIAEKRNKIKKAVESFSNEQLEETLHFIEKVIDNDERRKDYIKNLLIKEKNLFERLAK</sequence>
<dbReference type="Proteomes" id="UP000033497">
    <property type="component" value="Unassembled WGS sequence"/>
</dbReference>
<keyword evidence="2" id="KW-1185">Reference proteome</keyword>
<evidence type="ECO:0000313" key="1">
    <source>
        <dbReference type="EMBL" id="KJJ37287.1"/>
    </source>
</evidence>
<gene>
    <name evidence="1" type="ORF">MB09_15270</name>
</gene>
<name>A0ABR5DET2_9FLAO</name>
<accession>A0ABR5DET2</accession>
<proteinExistence type="predicted"/>